<dbReference type="GO" id="GO:0003677">
    <property type="term" value="F:DNA binding"/>
    <property type="evidence" value="ECO:0007669"/>
    <property type="project" value="UniProtKB-KW"/>
</dbReference>
<reference evidence="2 3" key="1">
    <citation type="submission" date="2020-08" db="EMBL/GenBank/DDBJ databases">
        <title>Genomic Encyclopedia of Type Strains, Phase IV (KMG-IV): sequencing the most valuable type-strain genomes for metagenomic binning, comparative biology and taxonomic classification.</title>
        <authorList>
            <person name="Goeker M."/>
        </authorList>
    </citation>
    <scope>NUCLEOTIDE SEQUENCE [LARGE SCALE GENOMIC DNA]</scope>
    <source>
        <strain evidence="2 3">DSM 26575</strain>
    </source>
</reference>
<organism evidence="2 3">
    <name type="scientific">Rhizobium metallidurans</name>
    <dbReference type="NCBI Taxonomy" id="1265931"/>
    <lineage>
        <taxon>Bacteria</taxon>
        <taxon>Pseudomonadati</taxon>
        <taxon>Pseudomonadota</taxon>
        <taxon>Alphaproteobacteria</taxon>
        <taxon>Hyphomicrobiales</taxon>
        <taxon>Rhizobiaceae</taxon>
        <taxon>Rhizobium/Agrobacterium group</taxon>
        <taxon>Rhizobium</taxon>
    </lineage>
</organism>
<evidence type="ECO:0000256" key="1">
    <source>
        <dbReference type="ARBA" id="ARBA00009981"/>
    </source>
</evidence>
<keyword evidence="3" id="KW-1185">Reference proteome</keyword>
<proteinExistence type="inferred from homology"/>
<sequence>MTVTVNIDEASLPELLAKVEAGEEVVILRDGLPVARLAPVAADHEKRRQAIEAVRAFRKTMPSITAEEIAEWKATGRR</sequence>
<dbReference type="EMBL" id="JACIDW010000003">
    <property type="protein sequence ID" value="MBB3963894.1"/>
    <property type="molecule type" value="Genomic_DNA"/>
</dbReference>
<gene>
    <name evidence="2" type="ORF">GGQ67_001533</name>
</gene>
<keyword evidence="2" id="KW-0238">DNA-binding</keyword>
<dbReference type="InterPro" id="IPR036165">
    <property type="entry name" value="YefM-like_sf"/>
</dbReference>
<comment type="caution">
    <text evidence="2">The sequence shown here is derived from an EMBL/GenBank/DDBJ whole genome shotgun (WGS) entry which is preliminary data.</text>
</comment>
<protein>
    <submittedName>
        <fullName evidence="2">Antitoxin (DNA-binding transcriptional repressor) of toxin-antitoxin stability system</fullName>
    </submittedName>
</protein>
<name>A0A7W6GAL9_9HYPH</name>
<dbReference type="Gene3D" id="3.40.1620.10">
    <property type="entry name" value="YefM-like domain"/>
    <property type="match status" value="1"/>
</dbReference>
<dbReference type="AlphaFoldDB" id="A0A7W6GAL9"/>
<dbReference type="RefSeq" id="WP_183899574.1">
    <property type="nucleotide sequence ID" value="NZ_JACIDW010000003.1"/>
</dbReference>
<accession>A0A7W6GAL9</accession>
<evidence type="ECO:0000313" key="2">
    <source>
        <dbReference type="EMBL" id="MBB3963894.1"/>
    </source>
</evidence>
<comment type="similarity">
    <text evidence="1">Belongs to the phD/YefM antitoxin family.</text>
</comment>
<dbReference type="SUPFAM" id="SSF143120">
    <property type="entry name" value="YefM-like"/>
    <property type="match status" value="1"/>
</dbReference>
<evidence type="ECO:0000313" key="3">
    <source>
        <dbReference type="Proteomes" id="UP000582090"/>
    </source>
</evidence>
<dbReference type="Proteomes" id="UP000582090">
    <property type="component" value="Unassembled WGS sequence"/>
</dbReference>